<gene>
    <name evidence="1" type="ORF">RJ639_014049</name>
</gene>
<organism evidence="1 2">
    <name type="scientific">Escallonia herrerae</name>
    <dbReference type="NCBI Taxonomy" id="1293975"/>
    <lineage>
        <taxon>Eukaryota</taxon>
        <taxon>Viridiplantae</taxon>
        <taxon>Streptophyta</taxon>
        <taxon>Embryophyta</taxon>
        <taxon>Tracheophyta</taxon>
        <taxon>Spermatophyta</taxon>
        <taxon>Magnoliopsida</taxon>
        <taxon>eudicotyledons</taxon>
        <taxon>Gunneridae</taxon>
        <taxon>Pentapetalae</taxon>
        <taxon>asterids</taxon>
        <taxon>campanulids</taxon>
        <taxon>Escalloniales</taxon>
        <taxon>Escalloniaceae</taxon>
        <taxon>Escallonia</taxon>
    </lineage>
</organism>
<reference evidence="1" key="1">
    <citation type="submission" date="2022-12" db="EMBL/GenBank/DDBJ databases">
        <title>Draft genome assemblies for two species of Escallonia (Escalloniales).</title>
        <authorList>
            <person name="Chanderbali A."/>
            <person name="Dervinis C."/>
            <person name="Anghel I."/>
            <person name="Soltis D."/>
            <person name="Soltis P."/>
            <person name="Zapata F."/>
        </authorList>
    </citation>
    <scope>NUCLEOTIDE SEQUENCE</scope>
    <source>
        <strain evidence="1">UCBG64.0493</strain>
        <tissue evidence="1">Leaf</tissue>
    </source>
</reference>
<name>A0AA89AM82_9ASTE</name>
<keyword evidence="2" id="KW-1185">Reference proteome</keyword>
<evidence type="ECO:0000313" key="1">
    <source>
        <dbReference type="EMBL" id="KAK3007740.1"/>
    </source>
</evidence>
<dbReference type="EMBL" id="JAVXUP010001829">
    <property type="protein sequence ID" value="KAK3007740.1"/>
    <property type="molecule type" value="Genomic_DNA"/>
</dbReference>
<dbReference type="AlphaFoldDB" id="A0AA89AM82"/>
<accession>A0AA89AM82</accession>
<sequence>MELESVHYSFPPKYVAKRTSGLICCQNGDTALHVLARKPSAFLSGNQLGIFARLSMVSALASSHQTITMFFSPIF</sequence>
<proteinExistence type="predicted"/>
<protein>
    <submittedName>
        <fullName evidence="1">Uncharacterized protein</fullName>
    </submittedName>
</protein>
<comment type="caution">
    <text evidence="1">The sequence shown here is derived from an EMBL/GenBank/DDBJ whole genome shotgun (WGS) entry which is preliminary data.</text>
</comment>
<evidence type="ECO:0000313" key="2">
    <source>
        <dbReference type="Proteomes" id="UP001188597"/>
    </source>
</evidence>
<dbReference type="Proteomes" id="UP001188597">
    <property type="component" value="Unassembled WGS sequence"/>
</dbReference>